<feature type="binding site" evidence="10">
    <location>
        <position position="180"/>
    </location>
    <ligand>
        <name>GTP</name>
        <dbReference type="ChEBI" id="CHEBI:37565"/>
    </ligand>
</feature>
<protein>
    <recommendedName>
        <fullName evidence="10">GTP 3',8-cyclase</fullName>
        <ecNumber evidence="10">4.1.99.22</ecNumber>
    </recommendedName>
    <alternativeName>
        <fullName evidence="10">Molybdenum cofactor biosynthesis protein A</fullName>
    </alternativeName>
</protein>
<dbReference type="EMBL" id="FODH01000003">
    <property type="protein sequence ID" value="SEN88879.1"/>
    <property type="molecule type" value="Genomic_DNA"/>
</dbReference>
<comment type="catalytic activity">
    <reaction evidence="10">
        <text>GTP + AH2 + S-adenosyl-L-methionine = (8S)-3',8-cyclo-7,8-dihydroguanosine 5'-triphosphate + 5'-deoxyadenosine + L-methionine + A + H(+)</text>
        <dbReference type="Rhea" id="RHEA:49576"/>
        <dbReference type="ChEBI" id="CHEBI:13193"/>
        <dbReference type="ChEBI" id="CHEBI:15378"/>
        <dbReference type="ChEBI" id="CHEBI:17319"/>
        <dbReference type="ChEBI" id="CHEBI:17499"/>
        <dbReference type="ChEBI" id="CHEBI:37565"/>
        <dbReference type="ChEBI" id="CHEBI:57844"/>
        <dbReference type="ChEBI" id="CHEBI:59789"/>
        <dbReference type="ChEBI" id="CHEBI:131766"/>
        <dbReference type="EC" id="4.1.99.22"/>
    </reaction>
</comment>
<dbReference type="AlphaFoldDB" id="A0A1H8K760"/>
<dbReference type="InterPro" id="IPR013785">
    <property type="entry name" value="Aldolase_TIM"/>
</dbReference>
<evidence type="ECO:0000256" key="2">
    <source>
        <dbReference type="ARBA" id="ARBA00022691"/>
    </source>
</evidence>
<comment type="cofactor">
    <cofactor evidence="10">
        <name>[4Fe-4S] cluster</name>
        <dbReference type="ChEBI" id="CHEBI:49883"/>
    </cofactor>
    <text evidence="10">Binds 2 [4Fe-4S] clusters. Binds 1 [4Fe-4S] cluster coordinated with 3 cysteines and an exchangeable S-adenosyl-L-methionine and 1 [4Fe-4S] cluster coordinated with 3 cysteines and the GTP-derived substrate.</text>
</comment>
<feature type="binding site" evidence="10">
    <location>
        <position position="291"/>
    </location>
    <ligand>
        <name>[4Fe-4S] cluster</name>
        <dbReference type="ChEBI" id="CHEBI:49883"/>
        <label>2</label>
        <note>4Fe-4S-substrate</note>
    </ligand>
</feature>
<dbReference type="GO" id="GO:0061798">
    <property type="term" value="F:GTP 3',8'-cyclase activity"/>
    <property type="evidence" value="ECO:0007669"/>
    <property type="project" value="UniProtKB-UniRule"/>
</dbReference>
<dbReference type="GO" id="GO:1904047">
    <property type="term" value="F:S-adenosyl-L-methionine binding"/>
    <property type="evidence" value="ECO:0007669"/>
    <property type="project" value="UniProtKB-UniRule"/>
</dbReference>
<feature type="domain" description="Radical SAM core" evidence="12">
    <location>
        <begin position="29"/>
        <end position="256"/>
    </location>
</feature>
<gene>
    <name evidence="10" type="primary">moaA</name>
    <name evidence="13" type="ORF">SAMN04487895_103320</name>
</gene>
<dbReference type="GO" id="GO:0046872">
    <property type="term" value="F:metal ion binding"/>
    <property type="evidence" value="ECO:0007669"/>
    <property type="project" value="UniProtKB-KW"/>
</dbReference>
<keyword evidence="9 10" id="KW-0456">Lyase</keyword>
<dbReference type="InterPro" id="IPR010505">
    <property type="entry name" value="MoaA_twitch"/>
</dbReference>
<dbReference type="Gene3D" id="3.20.20.70">
    <property type="entry name" value="Aldolase class I"/>
    <property type="match status" value="1"/>
</dbReference>
<proteinExistence type="inferred from homology"/>
<feature type="binding site" evidence="10">
    <location>
        <position position="38"/>
    </location>
    <ligand>
        <name>GTP</name>
        <dbReference type="ChEBI" id="CHEBI:37565"/>
    </ligand>
</feature>
<feature type="binding site" evidence="10">
    <location>
        <position position="143"/>
    </location>
    <ligand>
        <name>S-adenosyl-L-methionine</name>
        <dbReference type="ChEBI" id="CHEBI:59789"/>
    </ligand>
</feature>
<dbReference type="GO" id="GO:0061799">
    <property type="term" value="F:cyclic pyranopterin monophosphate synthase activity"/>
    <property type="evidence" value="ECO:0007669"/>
    <property type="project" value="TreeGrafter"/>
</dbReference>
<feature type="binding site" evidence="10">
    <location>
        <position position="294"/>
    </location>
    <ligand>
        <name>[4Fe-4S] cluster</name>
        <dbReference type="ChEBI" id="CHEBI:49883"/>
        <label>2</label>
        <note>4Fe-4S-substrate</note>
    </ligand>
</feature>
<keyword evidence="7 10" id="KW-0342">GTP-binding</keyword>
<keyword evidence="4 10" id="KW-0547">Nucleotide-binding</keyword>
<dbReference type="CDD" id="cd21117">
    <property type="entry name" value="Twitch_MoaA"/>
    <property type="match status" value="1"/>
</dbReference>
<dbReference type="SFLD" id="SFLDG01386">
    <property type="entry name" value="main_SPASM_domain-containing"/>
    <property type="match status" value="1"/>
</dbReference>
<evidence type="ECO:0000256" key="1">
    <source>
        <dbReference type="ARBA" id="ARBA00022485"/>
    </source>
</evidence>
<dbReference type="PANTHER" id="PTHR22960:SF0">
    <property type="entry name" value="MOLYBDENUM COFACTOR BIOSYNTHESIS PROTEIN 1"/>
    <property type="match status" value="1"/>
</dbReference>
<evidence type="ECO:0000313" key="14">
    <source>
        <dbReference type="Proteomes" id="UP000198809"/>
    </source>
</evidence>
<dbReference type="STRING" id="1333845.SAMN04487895_103320"/>
<dbReference type="UniPathway" id="UPA00344"/>
<organism evidence="13 14">
    <name type="scientific">Paenibacillus sophorae</name>
    <dbReference type="NCBI Taxonomy" id="1333845"/>
    <lineage>
        <taxon>Bacteria</taxon>
        <taxon>Bacillati</taxon>
        <taxon>Bacillota</taxon>
        <taxon>Bacilli</taxon>
        <taxon>Bacillales</taxon>
        <taxon>Paenibacillaceae</taxon>
        <taxon>Paenibacillus</taxon>
    </lineage>
</organism>
<keyword evidence="2 10" id="KW-0949">S-adenosyl-L-methionine</keyword>
<dbReference type="SFLD" id="SFLDS00029">
    <property type="entry name" value="Radical_SAM"/>
    <property type="match status" value="1"/>
</dbReference>
<keyword evidence="6 10" id="KW-0411">Iron-sulfur</keyword>
<dbReference type="InterPro" id="IPR013483">
    <property type="entry name" value="MoaA"/>
</dbReference>
<dbReference type="SFLD" id="SFLDG01067">
    <property type="entry name" value="SPASM/twitch_domain_containing"/>
    <property type="match status" value="1"/>
</dbReference>
<dbReference type="SFLD" id="SFLDG01383">
    <property type="entry name" value="cyclic_pyranopterin_phosphate"/>
    <property type="match status" value="1"/>
</dbReference>
<feature type="binding site" evidence="10">
    <location>
        <position position="119"/>
    </location>
    <ligand>
        <name>GTP</name>
        <dbReference type="ChEBI" id="CHEBI:37565"/>
    </ligand>
</feature>
<dbReference type="Proteomes" id="UP000198809">
    <property type="component" value="Unassembled WGS sequence"/>
</dbReference>
<evidence type="ECO:0000259" key="12">
    <source>
        <dbReference type="PROSITE" id="PS51918"/>
    </source>
</evidence>
<feature type="binding site" evidence="10">
    <location>
        <position position="52"/>
    </location>
    <ligand>
        <name>[4Fe-4S] cluster</name>
        <dbReference type="ChEBI" id="CHEBI:49883"/>
        <label>1</label>
        <note>4Fe-4S-S-AdoMet</note>
    </ligand>
</feature>
<keyword evidence="3 10" id="KW-0479">Metal-binding</keyword>
<dbReference type="SMART" id="SM00729">
    <property type="entry name" value="Elp3"/>
    <property type="match status" value="1"/>
</dbReference>
<comment type="subunit">
    <text evidence="10">Monomer and homodimer.</text>
</comment>
<feature type="binding site" evidence="10">
    <location>
        <position position="308"/>
    </location>
    <ligand>
        <name>[4Fe-4S] cluster</name>
        <dbReference type="ChEBI" id="CHEBI:49883"/>
        <label>2</label>
        <note>4Fe-4S-substrate</note>
    </ligand>
</feature>
<feature type="binding site" evidence="10">
    <location>
        <position position="88"/>
    </location>
    <ligand>
        <name>GTP</name>
        <dbReference type="ChEBI" id="CHEBI:37565"/>
    </ligand>
</feature>
<dbReference type="NCBIfam" id="TIGR02666">
    <property type="entry name" value="moaA"/>
    <property type="match status" value="1"/>
</dbReference>
<sequence length="366" mass="40976">MSMLKFHPSVQSQNAESKVNPLSDPLVDSFGRVHNYVRLSITDRCNLGCQYCRPGNRAEYTSQTDLLTFDDMVAIVNVLAEMGVTKVRITGGEPLLRPRLEELVARLGAVSGIRRIGLTTNGLLLASKARELRRAGLTDVNISLDSLLPERYAQITRGGDLGRVLDAIEACFEAGFETLKLNVVLMQGVNDDEIESFLRLTLNYPLQIRFIEYMPVGMQQEGWNAKYMPLEGILAQCAKREWNARLVEPADSLSNLSFCGAADDAGPAKYYRISGAAGEFGLINPVSEHFCMACNRLRITANGYVKPCLYWNDEWDLKPFIGNDERLRQVIRQSLEAKPQRHEMIVQPSHKPSQHVMLRQMSQIGG</sequence>
<feature type="binding site" evidence="10">
    <location>
        <position position="49"/>
    </location>
    <ligand>
        <name>[4Fe-4S] cluster</name>
        <dbReference type="ChEBI" id="CHEBI:49883"/>
        <label>1</label>
        <note>4Fe-4S-S-AdoMet</note>
    </ligand>
</feature>
<evidence type="ECO:0000256" key="3">
    <source>
        <dbReference type="ARBA" id="ARBA00022723"/>
    </source>
</evidence>
<dbReference type="PANTHER" id="PTHR22960">
    <property type="entry name" value="MOLYBDOPTERIN COFACTOR SYNTHESIS PROTEIN A"/>
    <property type="match status" value="1"/>
</dbReference>
<feature type="binding site" evidence="10">
    <location>
        <position position="92"/>
    </location>
    <ligand>
        <name>S-adenosyl-L-methionine</name>
        <dbReference type="ChEBI" id="CHEBI:59789"/>
    </ligand>
</feature>
<feature type="binding site" evidence="10">
    <location>
        <position position="51"/>
    </location>
    <ligand>
        <name>S-adenosyl-L-methionine</name>
        <dbReference type="ChEBI" id="CHEBI:59789"/>
    </ligand>
</feature>
<keyword evidence="8 10" id="KW-0501">Molybdenum cofactor biosynthesis</keyword>
<evidence type="ECO:0000256" key="10">
    <source>
        <dbReference type="HAMAP-Rule" id="MF_01225"/>
    </source>
</evidence>
<evidence type="ECO:0000256" key="5">
    <source>
        <dbReference type="ARBA" id="ARBA00023004"/>
    </source>
</evidence>
<dbReference type="InterPro" id="IPR040064">
    <property type="entry name" value="MoaA-like"/>
</dbReference>
<keyword evidence="5 10" id="KW-0408">Iron</keyword>
<evidence type="ECO:0000256" key="9">
    <source>
        <dbReference type="ARBA" id="ARBA00023239"/>
    </source>
</evidence>
<comment type="pathway">
    <text evidence="10">Cofactor biosynthesis; molybdopterin biosynthesis.</text>
</comment>
<dbReference type="InterPro" id="IPR058240">
    <property type="entry name" value="rSAM_sf"/>
</dbReference>
<feature type="region of interest" description="Disordered" evidence="11">
    <location>
        <begin position="1"/>
        <end position="21"/>
    </location>
</feature>
<dbReference type="PROSITE" id="PS51918">
    <property type="entry name" value="RADICAL_SAM"/>
    <property type="match status" value="1"/>
</dbReference>
<dbReference type="GO" id="GO:0006777">
    <property type="term" value="P:Mo-molybdopterin cofactor biosynthetic process"/>
    <property type="evidence" value="ECO:0007669"/>
    <property type="project" value="UniProtKB-UniRule"/>
</dbReference>
<feature type="binding site" evidence="10">
    <location>
        <begin position="296"/>
        <end position="298"/>
    </location>
    <ligand>
        <name>GTP</name>
        <dbReference type="ChEBI" id="CHEBI:37565"/>
    </ligand>
</feature>
<accession>A0A1H8K760</accession>
<keyword evidence="1 10" id="KW-0004">4Fe-4S</keyword>
<dbReference type="SUPFAM" id="SSF102114">
    <property type="entry name" value="Radical SAM enzymes"/>
    <property type="match status" value="1"/>
</dbReference>
<feature type="binding site" evidence="10">
    <location>
        <position position="45"/>
    </location>
    <ligand>
        <name>[4Fe-4S] cluster</name>
        <dbReference type="ChEBI" id="CHEBI:49883"/>
        <label>1</label>
        <note>4Fe-4S-S-AdoMet</note>
    </ligand>
</feature>
<name>A0A1H8K760_9BACL</name>
<comment type="function">
    <text evidence="10">Catalyzes the cyclization of GTP to (8S)-3',8-cyclo-7,8-dihydroguanosine 5'-triphosphate.</text>
</comment>
<dbReference type="EC" id="4.1.99.22" evidence="10"/>
<evidence type="ECO:0000256" key="11">
    <source>
        <dbReference type="SAM" id="MobiDB-lite"/>
    </source>
</evidence>
<reference evidence="13 14" key="1">
    <citation type="submission" date="2016-10" db="EMBL/GenBank/DDBJ databases">
        <authorList>
            <person name="de Groot N.N."/>
        </authorList>
    </citation>
    <scope>NUCLEOTIDE SEQUENCE [LARGE SCALE GENOMIC DNA]</scope>
    <source>
        <strain evidence="13 14">CGMCC 1.10238</strain>
    </source>
</reference>
<evidence type="ECO:0000256" key="6">
    <source>
        <dbReference type="ARBA" id="ARBA00023014"/>
    </source>
</evidence>
<dbReference type="HAMAP" id="MF_01225_B">
    <property type="entry name" value="MoaA_B"/>
    <property type="match status" value="1"/>
</dbReference>
<evidence type="ECO:0000256" key="4">
    <source>
        <dbReference type="ARBA" id="ARBA00022741"/>
    </source>
</evidence>
<dbReference type="GO" id="GO:0051539">
    <property type="term" value="F:4 iron, 4 sulfur cluster binding"/>
    <property type="evidence" value="ECO:0007669"/>
    <property type="project" value="UniProtKB-UniRule"/>
</dbReference>
<evidence type="ECO:0000256" key="8">
    <source>
        <dbReference type="ARBA" id="ARBA00023150"/>
    </source>
</evidence>
<dbReference type="GO" id="GO:0005525">
    <property type="term" value="F:GTP binding"/>
    <property type="evidence" value="ECO:0007669"/>
    <property type="project" value="UniProtKB-UniRule"/>
</dbReference>
<dbReference type="Pfam" id="PF06463">
    <property type="entry name" value="Mob_synth_C"/>
    <property type="match status" value="1"/>
</dbReference>
<evidence type="ECO:0000313" key="13">
    <source>
        <dbReference type="EMBL" id="SEN88879.1"/>
    </source>
</evidence>
<dbReference type="Pfam" id="PF04055">
    <property type="entry name" value="Radical_SAM"/>
    <property type="match status" value="1"/>
</dbReference>
<dbReference type="InterPro" id="IPR006638">
    <property type="entry name" value="Elp3/MiaA/NifB-like_rSAM"/>
</dbReference>
<evidence type="ECO:0000256" key="7">
    <source>
        <dbReference type="ARBA" id="ARBA00023134"/>
    </source>
</evidence>
<feature type="binding site" evidence="10">
    <location>
        <position position="214"/>
    </location>
    <ligand>
        <name>S-adenosyl-L-methionine</name>
        <dbReference type="ChEBI" id="CHEBI:59789"/>
    </ligand>
</feature>
<dbReference type="InterPro" id="IPR050105">
    <property type="entry name" value="MoCo_biosynth_MoaA/MoaC"/>
</dbReference>
<dbReference type="CDD" id="cd01335">
    <property type="entry name" value="Radical_SAM"/>
    <property type="match status" value="1"/>
</dbReference>
<comment type="similarity">
    <text evidence="10">Belongs to the radical SAM superfamily. MoaA family.</text>
</comment>
<dbReference type="InterPro" id="IPR007197">
    <property type="entry name" value="rSAM"/>
</dbReference>